<dbReference type="EMBL" id="OFTC01000021">
    <property type="protein sequence ID" value="SOZ36475.1"/>
    <property type="molecule type" value="Genomic_DNA"/>
</dbReference>
<feature type="domain" description="Cytochrome c" evidence="8">
    <location>
        <begin position="54"/>
        <end position="139"/>
    </location>
</feature>
<evidence type="ECO:0000256" key="1">
    <source>
        <dbReference type="ARBA" id="ARBA00022448"/>
    </source>
</evidence>
<name>A0A375HDL4_9BURK</name>
<feature type="chain" id="PRO_5016581252" evidence="7">
    <location>
        <begin position="47"/>
        <end position="139"/>
    </location>
</feature>
<evidence type="ECO:0000313" key="10">
    <source>
        <dbReference type="EMBL" id="SPD48459.1"/>
    </source>
</evidence>
<keyword evidence="1" id="KW-0813">Transport</keyword>
<gene>
    <name evidence="9" type="ORF">CBM2605_A280066</name>
    <name evidence="10" type="ORF">CBM2607_20453</name>
</gene>
<reference evidence="11 12" key="1">
    <citation type="submission" date="2018-01" db="EMBL/GenBank/DDBJ databases">
        <authorList>
            <person name="Clerissi C."/>
        </authorList>
    </citation>
    <scope>NUCLEOTIDE SEQUENCE [LARGE SCALE GENOMIC DNA]</scope>
    <source>
        <strain evidence="9">Cupriavidus taiwanensis STM 6082</strain>
        <strain evidence="10">Cupriavidus taiwanensis STM 6160</strain>
    </source>
</reference>
<keyword evidence="3 6" id="KW-0479">Metal-binding</keyword>
<evidence type="ECO:0000256" key="5">
    <source>
        <dbReference type="ARBA" id="ARBA00023004"/>
    </source>
</evidence>
<evidence type="ECO:0000256" key="4">
    <source>
        <dbReference type="ARBA" id="ARBA00022982"/>
    </source>
</evidence>
<evidence type="ECO:0000259" key="8">
    <source>
        <dbReference type="PROSITE" id="PS51007"/>
    </source>
</evidence>
<protein>
    <submittedName>
        <fullName evidence="10">Cytochrome c553</fullName>
    </submittedName>
    <submittedName>
        <fullName evidence="9">Cytochrome subunit of sulfide dehydrogenase, Flavocytochrome c cytochrome subunit, putative soxE homolog (Modular protein)</fullName>
    </submittedName>
</protein>
<dbReference type="InterPro" id="IPR009056">
    <property type="entry name" value="Cyt_c-like_dom"/>
</dbReference>
<dbReference type="Pfam" id="PF13442">
    <property type="entry name" value="Cytochrome_CBB3"/>
    <property type="match status" value="1"/>
</dbReference>
<evidence type="ECO:0000256" key="3">
    <source>
        <dbReference type="ARBA" id="ARBA00022723"/>
    </source>
</evidence>
<dbReference type="PANTHER" id="PTHR33751">
    <property type="entry name" value="CBB3-TYPE CYTOCHROME C OXIDASE SUBUNIT FIXP"/>
    <property type="match status" value="1"/>
</dbReference>
<dbReference type="GO" id="GO:0009055">
    <property type="term" value="F:electron transfer activity"/>
    <property type="evidence" value="ECO:0007669"/>
    <property type="project" value="InterPro"/>
</dbReference>
<evidence type="ECO:0000313" key="11">
    <source>
        <dbReference type="Proteomes" id="UP000255168"/>
    </source>
</evidence>
<dbReference type="GO" id="GO:0046872">
    <property type="term" value="F:metal ion binding"/>
    <property type="evidence" value="ECO:0007669"/>
    <property type="project" value="UniProtKB-KW"/>
</dbReference>
<evidence type="ECO:0000256" key="2">
    <source>
        <dbReference type="ARBA" id="ARBA00022617"/>
    </source>
</evidence>
<dbReference type="PROSITE" id="PS51007">
    <property type="entry name" value="CYTC"/>
    <property type="match status" value="1"/>
</dbReference>
<accession>A0A375HDL4</accession>
<sequence length="139" mass="14530">MTTTIPRPAWRVPPRRAIRLAPRLAPQWAPQWALLAAMLWAQPALPAEPGAAPAPAQATDAALRARSHAAACTSCHGPAGRATAGSTIPSLAGRPQAELAAQMQAFKAGTRPATVMHQIARGYSDDQIAAIAAWFAAVR</sequence>
<keyword evidence="5 6" id="KW-0408">Iron</keyword>
<proteinExistence type="predicted"/>
<evidence type="ECO:0000256" key="7">
    <source>
        <dbReference type="SAM" id="SignalP"/>
    </source>
</evidence>
<dbReference type="SUPFAM" id="SSF46626">
    <property type="entry name" value="Cytochrome c"/>
    <property type="match status" value="1"/>
</dbReference>
<evidence type="ECO:0000256" key="6">
    <source>
        <dbReference type="PROSITE-ProRule" id="PRU00433"/>
    </source>
</evidence>
<keyword evidence="2 6" id="KW-0349">Heme</keyword>
<keyword evidence="7" id="KW-0732">Signal</keyword>
<dbReference type="PANTHER" id="PTHR33751:SF9">
    <property type="entry name" value="CYTOCHROME C4"/>
    <property type="match status" value="1"/>
</dbReference>
<dbReference type="Gene3D" id="1.10.760.10">
    <property type="entry name" value="Cytochrome c-like domain"/>
    <property type="match status" value="1"/>
</dbReference>
<keyword evidence="4" id="KW-0249">Electron transport</keyword>
<keyword evidence="12" id="KW-1185">Reference proteome</keyword>
<dbReference type="InterPro" id="IPR036909">
    <property type="entry name" value="Cyt_c-like_dom_sf"/>
</dbReference>
<feature type="signal peptide" evidence="7">
    <location>
        <begin position="1"/>
        <end position="46"/>
    </location>
</feature>
<dbReference type="EMBL" id="LT984806">
    <property type="protein sequence ID" value="SPD48459.1"/>
    <property type="molecule type" value="Genomic_DNA"/>
</dbReference>
<evidence type="ECO:0000313" key="12">
    <source>
        <dbReference type="Proteomes" id="UP000256710"/>
    </source>
</evidence>
<dbReference type="Proteomes" id="UP000256710">
    <property type="component" value="Unassembled WGS sequence"/>
</dbReference>
<dbReference type="GO" id="GO:0020037">
    <property type="term" value="F:heme binding"/>
    <property type="evidence" value="ECO:0007669"/>
    <property type="project" value="InterPro"/>
</dbReference>
<evidence type="ECO:0000313" key="9">
    <source>
        <dbReference type="EMBL" id="SOZ36475.1"/>
    </source>
</evidence>
<dbReference type="InterPro" id="IPR050597">
    <property type="entry name" value="Cytochrome_c_Oxidase_Subunit"/>
</dbReference>
<dbReference type="Proteomes" id="UP000255168">
    <property type="component" value="Chromosome I"/>
</dbReference>
<dbReference type="AlphaFoldDB" id="A0A375HDL4"/>
<organism evidence="10 11">
    <name type="scientific">Cupriavidus neocaledonicus</name>
    <dbReference type="NCBI Taxonomy" id="1040979"/>
    <lineage>
        <taxon>Bacteria</taxon>
        <taxon>Pseudomonadati</taxon>
        <taxon>Pseudomonadota</taxon>
        <taxon>Betaproteobacteria</taxon>
        <taxon>Burkholderiales</taxon>
        <taxon>Burkholderiaceae</taxon>
        <taxon>Cupriavidus</taxon>
    </lineage>
</organism>